<reference evidence="2" key="1">
    <citation type="submission" date="2020-11" db="EMBL/GenBank/DDBJ databases">
        <authorList>
            <person name="Tran Van P."/>
        </authorList>
    </citation>
    <scope>NUCLEOTIDE SEQUENCE</scope>
</reference>
<name>A0A7R9JEL3_TIMCA</name>
<sequence length="138" mass="15067">MSCYPNHQSFTPTAGHSLPRPANSLYVLVITITSPLLQQQDTVSLVLPITCMSCLVHAADNIDHGVFTEPRTIAINISHKHSMASHTDIAAAISRIGRFIAPASPPPLPPAHREEQWGGKKKKKKKKSRTICVPSQTK</sequence>
<dbReference type="EMBL" id="OE185707">
    <property type="protein sequence ID" value="CAD7577507.1"/>
    <property type="molecule type" value="Genomic_DNA"/>
</dbReference>
<evidence type="ECO:0000256" key="1">
    <source>
        <dbReference type="SAM" id="MobiDB-lite"/>
    </source>
</evidence>
<feature type="region of interest" description="Disordered" evidence="1">
    <location>
        <begin position="101"/>
        <end position="138"/>
    </location>
</feature>
<accession>A0A7R9JEL3</accession>
<evidence type="ECO:0000313" key="2">
    <source>
        <dbReference type="EMBL" id="CAD7577507.1"/>
    </source>
</evidence>
<gene>
    <name evidence="2" type="ORF">TCMB3V08_LOCUS10057</name>
</gene>
<organism evidence="2">
    <name type="scientific">Timema californicum</name>
    <name type="common">California timema</name>
    <name type="synonym">Walking stick</name>
    <dbReference type="NCBI Taxonomy" id="61474"/>
    <lineage>
        <taxon>Eukaryota</taxon>
        <taxon>Metazoa</taxon>
        <taxon>Ecdysozoa</taxon>
        <taxon>Arthropoda</taxon>
        <taxon>Hexapoda</taxon>
        <taxon>Insecta</taxon>
        <taxon>Pterygota</taxon>
        <taxon>Neoptera</taxon>
        <taxon>Polyneoptera</taxon>
        <taxon>Phasmatodea</taxon>
        <taxon>Timematodea</taxon>
        <taxon>Timematoidea</taxon>
        <taxon>Timematidae</taxon>
        <taxon>Timema</taxon>
    </lineage>
</organism>
<feature type="compositionally biased region" description="Basic residues" evidence="1">
    <location>
        <begin position="119"/>
        <end position="129"/>
    </location>
</feature>
<dbReference type="AlphaFoldDB" id="A0A7R9JEL3"/>
<protein>
    <submittedName>
        <fullName evidence="2">(California timema) hypothetical protein</fullName>
    </submittedName>
</protein>
<proteinExistence type="predicted"/>